<dbReference type="Proteomes" id="UP001528040">
    <property type="component" value="Unassembled WGS sequence"/>
</dbReference>
<gene>
    <name evidence="1" type="ORF">O2N63_08775</name>
</gene>
<name>A0ABT4W100_9RHOB</name>
<sequence>MAKLKVGGALFESIENLSLDQIYPEVVGRVNLNTCGNPDCGNFGFAFNPDIPDPRGGSSKFKLAAASSAAISAGVGQYKLSSSGKKEDARVSSILEYGNEPRAWMDTRTIVCQHKAGNRKCGLGQKVLSNAHFVAETNRLRSMNGVLDGPRCGSCVKRYLEDPTAFALDGANGKTTPRKGSRKGGKPLGMRVVCKACKGQRGSRFTVSAPHRRQKERTENIQILNHLVNESGMSDMRRIFRSPDGRRQVGMSRFYDRIFWLEEVLLAYEKAQLDKWRKDYERLGKFRHHKIAHDDIVLSVHWETRTDRRLTQLNCSISADIDSGYIYRIDVDFDPTSDPANYLLDHYGGRKGPVKIRKTYTKADGTTFTAPLLEFQRPSGRYEEGALFAAAESEFRLFGEKVHEKLKRAKRTPDASLQFELDRAEERRLSLSFLRRFYFNFPASERDTRNSFSGIMTRDTYTKAAHLECLREMLPSGKITLVSEQEAAMARVVPHIFREDIKEDLFEWLVVSFNKKATKGQITSKFNRYDASLRRFRNANPNLAPYEALHAWTEARLKPAYKPGRSGDARPFPISNFATRAFPDLWIRSPVQFGGETDKVVGFPVLSRRYREQFKALGIDSQIKDPDLCKAITRRVVRATLQLASSFMEAVRERISMTDRASSGGARKGPSFENGASYNPRVLIAILNIFRVHYNFFEFRQYVTSRNKHDETEEVEMTMSSIAVPGENIRIPVEKHRKRAPIENTPAIRLGVQKVSSEDEQPSLPNLSRVLYKPWLLYGTPLWTRLS</sequence>
<accession>A0ABT4W100</accession>
<keyword evidence="2" id="KW-1185">Reference proteome</keyword>
<dbReference type="RefSeq" id="WP_271053892.1">
    <property type="nucleotide sequence ID" value="NZ_JAQIIO010000004.1"/>
</dbReference>
<protein>
    <recommendedName>
        <fullName evidence="3">HNH endonuclease 5 domain-containing protein</fullName>
    </recommendedName>
</protein>
<reference evidence="1 2" key="1">
    <citation type="submission" date="2023-01" db="EMBL/GenBank/DDBJ databases">
        <authorList>
            <person name="Yoon J.-W."/>
        </authorList>
    </citation>
    <scope>NUCLEOTIDE SEQUENCE [LARGE SCALE GENOMIC DNA]</scope>
    <source>
        <strain evidence="1 2">KMU-50</strain>
    </source>
</reference>
<organism evidence="1 2">
    <name type="scientific">Aliiroseovarius salicola</name>
    <dbReference type="NCBI Taxonomy" id="3009082"/>
    <lineage>
        <taxon>Bacteria</taxon>
        <taxon>Pseudomonadati</taxon>
        <taxon>Pseudomonadota</taxon>
        <taxon>Alphaproteobacteria</taxon>
        <taxon>Rhodobacterales</taxon>
        <taxon>Paracoccaceae</taxon>
        <taxon>Aliiroseovarius</taxon>
    </lineage>
</organism>
<dbReference type="EMBL" id="JAQIIO010000004">
    <property type="protein sequence ID" value="MDA5094181.1"/>
    <property type="molecule type" value="Genomic_DNA"/>
</dbReference>
<comment type="caution">
    <text evidence="1">The sequence shown here is derived from an EMBL/GenBank/DDBJ whole genome shotgun (WGS) entry which is preliminary data.</text>
</comment>
<evidence type="ECO:0000313" key="1">
    <source>
        <dbReference type="EMBL" id="MDA5094181.1"/>
    </source>
</evidence>
<evidence type="ECO:0000313" key="2">
    <source>
        <dbReference type="Proteomes" id="UP001528040"/>
    </source>
</evidence>
<evidence type="ECO:0008006" key="3">
    <source>
        <dbReference type="Google" id="ProtNLM"/>
    </source>
</evidence>
<proteinExistence type="predicted"/>